<feature type="transmembrane region" description="Helical" evidence="2">
    <location>
        <begin position="583"/>
        <end position="605"/>
    </location>
</feature>
<feature type="transmembrane region" description="Helical" evidence="2">
    <location>
        <begin position="109"/>
        <end position="129"/>
    </location>
</feature>
<dbReference type="OrthoDB" id="5376804at2759"/>
<gene>
    <name evidence="3" type="ORF">K460DRAFT_369193</name>
</gene>
<dbReference type="Proteomes" id="UP000800039">
    <property type="component" value="Unassembled WGS sequence"/>
</dbReference>
<feature type="compositionally biased region" description="Polar residues" evidence="1">
    <location>
        <begin position="30"/>
        <end position="45"/>
    </location>
</feature>
<dbReference type="PANTHER" id="PTHR35394:SF5">
    <property type="entry name" value="DUF3176 DOMAIN-CONTAINING PROTEIN"/>
    <property type="match status" value="1"/>
</dbReference>
<feature type="region of interest" description="Disordered" evidence="1">
    <location>
        <begin position="1"/>
        <end position="58"/>
    </location>
</feature>
<name>A0A9P4GFK7_9PLEO</name>
<keyword evidence="2" id="KW-0472">Membrane</keyword>
<feature type="compositionally biased region" description="Basic and acidic residues" evidence="1">
    <location>
        <begin position="14"/>
        <end position="29"/>
    </location>
</feature>
<organism evidence="3 4">
    <name type="scientific">Cucurbitaria berberidis CBS 394.84</name>
    <dbReference type="NCBI Taxonomy" id="1168544"/>
    <lineage>
        <taxon>Eukaryota</taxon>
        <taxon>Fungi</taxon>
        <taxon>Dikarya</taxon>
        <taxon>Ascomycota</taxon>
        <taxon>Pezizomycotina</taxon>
        <taxon>Dothideomycetes</taxon>
        <taxon>Pleosporomycetidae</taxon>
        <taxon>Pleosporales</taxon>
        <taxon>Pleosporineae</taxon>
        <taxon>Cucurbitariaceae</taxon>
        <taxon>Cucurbitaria</taxon>
    </lineage>
</organism>
<dbReference type="AlphaFoldDB" id="A0A9P4GFK7"/>
<evidence type="ECO:0000313" key="3">
    <source>
        <dbReference type="EMBL" id="KAF1844329.1"/>
    </source>
</evidence>
<dbReference type="RefSeq" id="XP_040786892.1">
    <property type="nucleotide sequence ID" value="XM_040933912.1"/>
</dbReference>
<keyword evidence="2" id="KW-0812">Transmembrane</keyword>
<reference evidence="3" key="1">
    <citation type="submission" date="2020-01" db="EMBL/GenBank/DDBJ databases">
        <authorList>
            <consortium name="DOE Joint Genome Institute"/>
            <person name="Haridas S."/>
            <person name="Albert R."/>
            <person name="Binder M."/>
            <person name="Bloem J."/>
            <person name="Labutti K."/>
            <person name="Salamov A."/>
            <person name="Andreopoulos B."/>
            <person name="Baker S.E."/>
            <person name="Barry K."/>
            <person name="Bills G."/>
            <person name="Bluhm B.H."/>
            <person name="Cannon C."/>
            <person name="Castanera R."/>
            <person name="Culley D.E."/>
            <person name="Daum C."/>
            <person name="Ezra D."/>
            <person name="Gonzalez J.B."/>
            <person name="Henrissat B."/>
            <person name="Kuo A."/>
            <person name="Liang C."/>
            <person name="Lipzen A."/>
            <person name="Lutzoni F."/>
            <person name="Magnuson J."/>
            <person name="Mondo S."/>
            <person name="Nolan M."/>
            <person name="Ohm R."/>
            <person name="Pangilinan J."/>
            <person name="Park H.-J."/>
            <person name="Ramirez L."/>
            <person name="Alfaro M."/>
            <person name="Sun H."/>
            <person name="Tritt A."/>
            <person name="Yoshinaga Y."/>
            <person name="Zwiers L.-H."/>
            <person name="Turgeon B.G."/>
            <person name="Goodwin S.B."/>
            <person name="Spatafora J.W."/>
            <person name="Crous P.W."/>
            <person name="Grigoriev I.V."/>
        </authorList>
    </citation>
    <scope>NUCLEOTIDE SEQUENCE</scope>
    <source>
        <strain evidence="3">CBS 394.84</strain>
    </source>
</reference>
<keyword evidence="4" id="KW-1185">Reference proteome</keyword>
<dbReference type="Pfam" id="PF11374">
    <property type="entry name" value="DUF3176"/>
    <property type="match status" value="1"/>
</dbReference>
<evidence type="ECO:0000256" key="2">
    <source>
        <dbReference type="SAM" id="Phobius"/>
    </source>
</evidence>
<sequence length="686" mass="76622">MQRVPSPVSQVEYSRVDDGSNARTPELHDGSTNLQKNYTNTNTVNKRSEGSSEDGNGFQGRQKSRYIWWLETACAVLVVGALVGIITTVNAFNNKPLPHWPYSLSINTFIAAFTVLLKTSAGLILAEGISHIKWTSLKRPRSLRSFWIHDEASRGPWGAMQLLWNDKGRHVSSLGAFITIVILFLEPFSQQIVTFPVCVQVEPRETAFIPRTNFYKEEGITVGGSSTSIPWKVRNSVNQGMFATNKPQLDISCQSGNCTFPNEYSSLAFCSKCEDVTANLIQVPWPNPRNITPVPEFARYPKITLKTADTPGQNLTLEIVTAVGSVEENRRSLVARGFPSIDVIRALDTKTYVAYSCKISPCVRSYSAEIRNSLLKETQESEHMLPRNLMFGAYRVADLDCLQDDKKQQLSEMGYDLAKDPRWLPYNVSVSYNVTEKRTKFRGSCQFMPKDKVDKYCDKNKPGAGAEGILLNDDAAQIVPAECVYSMTDIAGNALNENLFKDLFKGEIQEYGTRSPPALFGNESMMAIWHAGSGNGTLEDISGLMKNISDSLTTHIRQHGHANLSQPARGEVHYNTVCIRVQWAWLIYSGAAVVLTLLFFVWVVVQAKLDQSQLRKIWEGEGMHAPFYDFKSSALALLFHGLDDNSRRELEEVGSTSEMEKISKDVKIQLVATEKGWKLATVGQHE</sequence>
<dbReference type="InterPro" id="IPR021514">
    <property type="entry name" value="DUF3176"/>
</dbReference>
<accession>A0A9P4GFK7</accession>
<evidence type="ECO:0000256" key="1">
    <source>
        <dbReference type="SAM" id="MobiDB-lite"/>
    </source>
</evidence>
<proteinExistence type="predicted"/>
<keyword evidence="2" id="KW-1133">Transmembrane helix</keyword>
<dbReference type="GeneID" id="63851163"/>
<dbReference type="EMBL" id="ML976617">
    <property type="protein sequence ID" value="KAF1844329.1"/>
    <property type="molecule type" value="Genomic_DNA"/>
</dbReference>
<protein>
    <submittedName>
        <fullName evidence="3">Uncharacterized protein</fullName>
    </submittedName>
</protein>
<feature type="transmembrane region" description="Helical" evidence="2">
    <location>
        <begin position="170"/>
        <end position="188"/>
    </location>
</feature>
<evidence type="ECO:0000313" key="4">
    <source>
        <dbReference type="Proteomes" id="UP000800039"/>
    </source>
</evidence>
<comment type="caution">
    <text evidence="3">The sequence shown here is derived from an EMBL/GenBank/DDBJ whole genome shotgun (WGS) entry which is preliminary data.</text>
</comment>
<dbReference type="PANTHER" id="PTHR35394">
    <property type="entry name" value="DUF3176 DOMAIN-CONTAINING PROTEIN"/>
    <property type="match status" value="1"/>
</dbReference>
<feature type="transmembrane region" description="Helical" evidence="2">
    <location>
        <begin position="66"/>
        <end position="89"/>
    </location>
</feature>